<keyword evidence="2" id="KW-0560">Oxidoreductase</keyword>
<evidence type="ECO:0000256" key="1">
    <source>
        <dbReference type="ARBA" id="ARBA00006484"/>
    </source>
</evidence>
<evidence type="ECO:0000313" key="3">
    <source>
        <dbReference type="EMBL" id="CAB4364043.1"/>
    </source>
</evidence>
<dbReference type="EMBL" id="CAFAAV010000067">
    <property type="protein sequence ID" value="CAB4816136.1"/>
    <property type="molecule type" value="Genomic_DNA"/>
</dbReference>
<evidence type="ECO:0000313" key="6">
    <source>
        <dbReference type="EMBL" id="CAB4851093.1"/>
    </source>
</evidence>
<dbReference type="AlphaFoldDB" id="A0A6J7C5P0"/>
<dbReference type="InterPro" id="IPR002347">
    <property type="entry name" value="SDR_fam"/>
</dbReference>
<evidence type="ECO:0000256" key="2">
    <source>
        <dbReference type="ARBA" id="ARBA00023002"/>
    </source>
</evidence>
<dbReference type="Pfam" id="PF00106">
    <property type="entry name" value="adh_short"/>
    <property type="match status" value="1"/>
</dbReference>
<proteinExistence type="inferred from homology"/>
<dbReference type="EMBL" id="CAFBIY010000070">
    <property type="protein sequence ID" value="CAB4851093.1"/>
    <property type="molecule type" value="Genomic_DNA"/>
</dbReference>
<dbReference type="FunFam" id="3.40.50.720:FF:000084">
    <property type="entry name" value="Short-chain dehydrogenase reductase"/>
    <property type="match status" value="1"/>
</dbReference>
<evidence type="ECO:0000313" key="7">
    <source>
        <dbReference type="EMBL" id="CAB4935532.1"/>
    </source>
</evidence>
<dbReference type="Gene3D" id="3.40.50.720">
    <property type="entry name" value="NAD(P)-binding Rossmann-like Domain"/>
    <property type="match status" value="1"/>
</dbReference>
<comment type="similarity">
    <text evidence="1">Belongs to the short-chain dehydrogenases/reductases (SDR) family.</text>
</comment>
<evidence type="ECO:0000313" key="8">
    <source>
        <dbReference type="EMBL" id="CAB4991341.1"/>
    </source>
</evidence>
<evidence type="ECO:0000313" key="4">
    <source>
        <dbReference type="EMBL" id="CAB4724034.1"/>
    </source>
</evidence>
<dbReference type="GO" id="GO:0016491">
    <property type="term" value="F:oxidoreductase activity"/>
    <property type="evidence" value="ECO:0007669"/>
    <property type="project" value="UniProtKB-KW"/>
</dbReference>
<dbReference type="PANTHER" id="PTHR45024:SF2">
    <property type="entry name" value="SCP2 DOMAIN-CONTAINING PROTEIN"/>
    <property type="match status" value="1"/>
</dbReference>
<dbReference type="EMBL" id="CAESGF010000009">
    <property type="protein sequence ID" value="CAB4364043.1"/>
    <property type="molecule type" value="Genomic_DNA"/>
</dbReference>
<sequence length="306" mass="32410">MPGLLEGKIAIVTGAGHGIGRGHAFELAKHGATVIVNDLGSNVQGEGSGRDADVVVELIKARGGTASANYGNVADEEQANAMVQQALDEYGRLDILVNNAGIVRDKAIWNMSVADFDLVMNVHVRGSWLLSRAAAKFWRDDAKAAGGTTYGRIINTTSGAGLHGNFGQTNYATAKGAIVSLTLTLNVELNKLGVTANCIGPGGITRLSATMSGAEVREPDEIPDEEFDRFDPSLCSPVVAWLASPQASHVSGQVIRAMSEKIFWMKGWTEEVILNNGGTRWDAEKLGDLFATDVFRTKAPGLRMGG</sequence>
<dbReference type="PANTHER" id="PTHR45024">
    <property type="entry name" value="DEHYDROGENASES, SHORT CHAIN"/>
    <property type="match status" value="1"/>
</dbReference>
<dbReference type="EMBL" id="CAEZYF010000009">
    <property type="protein sequence ID" value="CAB4724034.1"/>
    <property type="molecule type" value="Genomic_DNA"/>
</dbReference>
<evidence type="ECO:0000313" key="5">
    <source>
        <dbReference type="EMBL" id="CAB4816136.1"/>
    </source>
</evidence>
<dbReference type="EMBL" id="CAFBMT010000009">
    <property type="protein sequence ID" value="CAB4935532.1"/>
    <property type="molecule type" value="Genomic_DNA"/>
</dbReference>
<name>A0A6J7C5P0_9ZZZZ</name>
<dbReference type="InterPro" id="IPR051687">
    <property type="entry name" value="Peroxisomal_Beta-Oxidation"/>
</dbReference>
<organism evidence="6">
    <name type="scientific">freshwater metagenome</name>
    <dbReference type="NCBI Taxonomy" id="449393"/>
    <lineage>
        <taxon>unclassified sequences</taxon>
        <taxon>metagenomes</taxon>
        <taxon>ecological metagenomes</taxon>
    </lineage>
</organism>
<accession>A0A6J7C5P0</accession>
<reference evidence="6" key="1">
    <citation type="submission" date="2020-05" db="EMBL/GenBank/DDBJ databases">
        <authorList>
            <person name="Chiriac C."/>
            <person name="Salcher M."/>
            <person name="Ghai R."/>
            <person name="Kavagutti S V."/>
        </authorList>
    </citation>
    <scope>NUCLEOTIDE SEQUENCE</scope>
</reference>
<dbReference type="PRINTS" id="PR00080">
    <property type="entry name" value="SDRFAMILY"/>
</dbReference>
<dbReference type="InterPro" id="IPR036291">
    <property type="entry name" value="NAD(P)-bd_dom_sf"/>
</dbReference>
<dbReference type="PRINTS" id="PR00081">
    <property type="entry name" value="GDHRDH"/>
</dbReference>
<dbReference type="EMBL" id="CAFBOL010000035">
    <property type="protein sequence ID" value="CAB4991341.1"/>
    <property type="molecule type" value="Genomic_DNA"/>
</dbReference>
<dbReference type="SUPFAM" id="SSF51735">
    <property type="entry name" value="NAD(P)-binding Rossmann-fold domains"/>
    <property type="match status" value="1"/>
</dbReference>
<protein>
    <submittedName>
        <fullName evidence="6">Unannotated protein</fullName>
    </submittedName>
</protein>
<gene>
    <name evidence="4" type="ORF">UFOPK2656_01633</name>
    <name evidence="5" type="ORF">UFOPK3099_01084</name>
    <name evidence="6" type="ORF">UFOPK3267_01398</name>
    <name evidence="7" type="ORF">UFOPK3651_01775</name>
    <name evidence="8" type="ORF">UFOPK3931_01493</name>
    <name evidence="3" type="ORF">UFOPK4189_01812</name>
</gene>